<evidence type="ECO:0000313" key="2">
    <source>
        <dbReference type="EMBL" id="EMJ84332.1"/>
    </source>
</evidence>
<feature type="transmembrane region" description="Helical" evidence="1">
    <location>
        <begin position="20"/>
        <end position="41"/>
    </location>
</feature>
<dbReference type="Proteomes" id="UP000011873">
    <property type="component" value="Unassembled WGS sequence"/>
</dbReference>
<comment type="caution">
    <text evidence="2">The sequence shown here is derived from an EMBL/GenBank/DDBJ whole genome shotgun (WGS) entry which is preliminary data.</text>
</comment>
<gene>
    <name evidence="2" type="ORF">LEP1GSC016_1962</name>
</gene>
<evidence type="ECO:0000313" key="3">
    <source>
        <dbReference type="Proteomes" id="UP000011873"/>
    </source>
</evidence>
<name>M6BX56_LEPBO</name>
<sequence length="61" mass="7064">MNSNFLLFTGNPLKNSPQKPIPTLVVVLLIQEIHFQIYFVLVEFEKAYTQVNIKLKPAFKT</sequence>
<keyword evidence="1" id="KW-1133">Transmembrane helix</keyword>
<proteinExistence type="predicted"/>
<keyword evidence="1" id="KW-0812">Transmembrane</keyword>
<organism evidence="2 3">
    <name type="scientific">Leptospira borgpetersenii serovar Hardjo-bovis str. Sponselee</name>
    <dbReference type="NCBI Taxonomy" id="1303729"/>
    <lineage>
        <taxon>Bacteria</taxon>
        <taxon>Pseudomonadati</taxon>
        <taxon>Spirochaetota</taxon>
        <taxon>Spirochaetia</taxon>
        <taxon>Leptospirales</taxon>
        <taxon>Leptospiraceae</taxon>
        <taxon>Leptospira</taxon>
    </lineage>
</organism>
<accession>M6BX56</accession>
<dbReference type="PATRIC" id="fig|1218567.3.peg.533"/>
<dbReference type="AlphaFoldDB" id="M6BX56"/>
<keyword evidence="1" id="KW-0472">Membrane</keyword>
<reference evidence="2 3" key="1">
    <citation type="submission" date="2013-01" db="EMBL/GenBank/DDBJ databases">
        <authorList>
            <person name="Harkins D.M."/>
            <person name="Durkin A.S."/>
            <person name="Brinkac L.M."/>
            <person name="Haft D.H."/>
            <person name="Selengut J.D."/>
            <person name="Sanka R."/>
            <person name="DePew J."/>
            <person name="Purushe J."/>
            <person name="Galloway R.L."/>
            <person name="Vinetz J.M."/>
            <person name="Sutton G.G."/>
            <person name="Nierman W.C."/>
            <person name="Fouts D.E."/>
        </authorList>
    </citation>
    <scope>NUCLEOTIDE SEQUENCE [LARGE SCALE GENOMIC DNA]</scope>
    <source>
        <strain evidence="2 3">Sponselee CDC</strain>
    </source>
</reference>
<protein>
    <submittedName>
        <fullName evidence="2">Uncharacterized protein</fullName>
    </submittedName>
</protein>
<evidence type="ECO:0000256" key="1">
    <source>
        <dbReference type="SAM" id="Phobius"/>
    </source>
</evidence>
<dbReference type="EMBL" id="ANMU01000021">
    <property type="protein sequence ID" value="EMJ84332.1"/>
    <property type="molecule type" value="Genomic_DNA"/>
</dbReference>